<keyword evidence="2" id="KW-1185">Reference proteome</keyword>
<gene>
    <name evidence="1" type="ORF">CYMTET_4294</name>
</gene>
<dbReference type="PANTHER" id="PTHR33917:SF3">
    <property type="entry name" value="PROTEIN EXECUTER 1, CHLOROPLASTIC"/>
    <property type="match status" value="1"/>
</dbReference>
<dbReference type="GO" id="GO:0010343">
    <property type="term" value="P:singlet oxygen-mediated programmed cell death"/>
    <property type="evidence" value="ECO:0007669"/>
    <property type="project" value="InterPro"/>
</dbReference>
<evidence type="ECO:0000313" key="1">
    <source>
        <dbReference type="EMBL" id="KAK3288238.1"/>
    </source>
</evidence>
<comment type="caution">
    <text evidence="1">The sequence shown here is derived from an EMBL/GenBank/DDBJ whole genome shotgun (WGS) entry which is preliminary data.</text>
</comment>
<reference evidence="1 2" key="1">
    <citation type="journal article" date="2015" name="Genome Biol. Evol.">
        <title>Comparative Genomics of a Bacterivorous Green Alga Reveals Evolutionary Causalities and Consequences of Phago-Mixotrophic Mode of Nutrition.</title>
        <authorList>
            <person name="Burns J.A."/>
            <person name="Paasch A."/>
            <person name="Narechania A."/>
            <person name="Kim E."/>
        </authorList>
    </citation>
    <scope>NUCLEOTIDE SEQUENCE [LARGE SCALE GENOMIC DNA]</scope>
    <source>
        <strain evidence="1 2">PLY_AMNH</strain>
    </source>
</reference>
<dbReference type="Proteomes" id="UP001190700">
    <property type="component" value="Unassembled WGS sequence"/>
</dbReference>
<protein>
    <submittedName>
        <fullName evidence="1">Executer-like protein</fullName>
    </submittedName>
</protein>
<dbReference type="EMBL" id="LGRX02000543">
    <property type="protein sequence ID" value="KAK3288238.1"/>
    <property type="molecule type" value="Genomic_DNA"/>
</dbReference>
<organism evidence="1 2">
    <name type="scientific">Cymbomonas tetramitiformis</name>
    <dbReference type="NCBI Taxonomy" id="36881"/>
    <lineage>
        <taxon>Eukaryota</taxon>
        <taxon>Viridiplantae</taxon>
        <taxon>Chlorophyta</taxon>
        <taxon>Pyramimonadophyceae</taxon>
        <taxon>Pyramimonadales</taxon>
        <taxon>Pyramimonadaceae</taxon>
        <taxon>Cymbomonas</taxon>
    </lineage>
</organism>
<dbReference type="Pfam" id="PF12014">
    <property type="entry name" value="Cyclin_D1_bind"/>
    <property type="match status" value="1"/>
</dbReference>
<dbReference type="GO" id="GO:0042651">
    <property type="term" value="C:thylakoid membrane"/>
    <property type="evidence" value="ECO:0007669"/>
    <property type="project" value="TreeGrafter"/>
</dbReference>
<sequence>MEALEVQLQEAIASEDYDEAVVLKKALTKCKNEDTVAVVLDALKEALATERYQEAAMLRDQGGAGMVGWWLGQHSGNGELPSEEDVYGHIVNVRAEQGRYVGRAYTARTLADLQEVGTSQEGNEIWAASGQPVLELFVRQDDEGFRHQPVALQQVLTSTSTWNLYGEDEDSSISIVGALQEQPHGLLTEEIEGTRDTPRYDYLIREGIIHDHDELLPIEGSVLMEIEQVIRRPASLQWEGRHSFVFEREETEEEKQAKLEEVEEEEHFSPNDEEQLAALEQVVSELTAEDLSEARVDAEAKWRRVAQEVAKLEARLKPMSALKAVKEAAEAMLEEREMDKGALVALPADDPGSVLRPLPSSARFQRIYTSPPSADVFSGLYVGAFGPHGPELLQLKRGVWGAESATDECITAFKLSGDANVPSGMASFRARVGREHRIDHHGVYPEELGVLSCYKGEGRIAQEGFKDAQWVEGELLHLDGKGGMLTGNAELGFVWAVPGERRFLILFSRIHLPE</sequence>
<proteinExistence type="predicted"/>
<dbReference type="AlphaFoldDB" id="A0AAE0H1R4"/>
<name>A0AAE0H1R4_9CHLO</name>
<evidence type="ECO:0000313" key="2">
    <source>
        <dbReference type="Proteomes" id="UP001190700"/>
    </source>
</evidence>
<dbReference type="InterPro" id="IPR044680">
    <property type="entry name" value="EX1/2"/>
</dbReference>
<accession>A0AAE0H1R4</accession>
<dbReference type="PANTHER" id="PTHR33917">
    <property type="entry name" value="PROTEIN EXECUTER 1, CHLOROPLASTIC"/>
    <property type="match status" value="1"/>
</dbReference>